<dbReference type="AlphaFoldDB" id="A0AAU7PU18"/>
<dbReference type="RefSeq" id="WP_349948403.1">
    <property type="nucleotide sequence ID" value="NZ_CP157940.1"/>
</dbReference>
<organism evidence="1">
    <name type="scientific">Lacrimispora sp. BS-2</name>
    <dbReference type="NCBI Taxonomy" id="3151850"/>
    <lineage>
        <taxon>Bacteria</taxon>
        <taxon>Bacillati</taxon>
        <taxon>Bacillota</taxon>
        <taxon>Clostridia</taxon>
        <taxon>Lachnospirales</taxon>
        <taxon>Lachnospiraceae</taxon>
        <taxon>Lacrimispora</taxon>
    </lineage>
</organism>
<name>A0AAU7PU18_9FIRM</name>
<sequence>MYDQPIIVNNKNKLNQASEISKYVRDIKSLSKSTSATDGGKTTYTESTDMKTIVSEADLVLEVSIEDLKVEGLVHNGNTYTCDVTDIIKGDSLQKGEDGKILVTFLKGSVEIGGKYVVAVNRVGKDSIIYTQSSKNSVISVDDNKLLDEIHSYIQD</sequence>
<protein>
    <submittedName>
        <fullName evidence="1">Uncharacterized protein</fullName>
    </submittedName>
</protein>
<dbReference type="EMBL" id="CP157940">
    <property type="protein sequence ID" value="XBS55753.1"/>
    <property type="molecule type" value="Genomic_DNA"/>
</dbReference>
<evidence type="ECO:0000313" key="1">
    <source>
        <dbReference type="EMBL" id="XBS55753.1"/>
    </source>
</evidence>
<reference evidence="1" key="1">
    <citation type="submission" date="2024-06" db="EMBL/GenBank/DDBJ databases">
        <title>Lacrimispora cavernae sp. nov., a novel anaerobe isolated from bat guano pile inside a cave.</title>
        <authorList>
            <person name="Miller S.L."/>
            <person name="Lu N."/>
            <person name="King J."/>
            <person name="Sankaranarayanan K."/>
            <person name="Lawson P.A."/>
        </authorList>
    </citation>
    <scope>NUCLEOTIDE SEQUENCE</scope>
    <source>
        <strain evidence="1">BS-2</strain>
    </source>
</reference>
<accession>A0AAU7PU18</accession>
<proteinExistence type="predicted"/>
<gene>
    <name evidence="1" type="ORF">ABFV83_08200</name>
</gene>